<keyword evidence="3 7" id="KW-0378">Hydrolase</keyword>
<keyword evidence="10" id="KW-1185">Reference proteome</keyword>
<dbReference type="InterPro" id="IPR004447">
    <property type="entry name" value="Peptidase_S41A"/>
</dbReference>
<dbReference type="SUPFAM" id="SSF50156">
    <property type="entry name" value="PDZ domain-like"/>
    <property type="match status" value="1"/>
</dbReference>
<proteinExistence type="inferred from homology"/>
<dbReference type="CDD" id="cd06782">
    <property type="entry name" value="cpPDZ_CPP-like"/>
    <property type="match status" value="1"/>
</dbReference>
<dbReference type="PANTHER" id="PTHR32060">
    <property type="entry name" value="TAIL-SPECIFIC PROTEASE"/>
    <property type="match status" value="1"/>
</dbReference>
<evidence type="ECO:0000256" key="3">
    <source>
        <dbReference type="ARBA" id="ARBA00022801"/>
    </source>
</evidence>
<reference evidence="9 10" key="1">
    <citation type="submission" date="2016-10" db="EMBL/GenBank/DDBJ databases">
        <title>Description of Gloeomargarita lithophora gen. nov., sp. nov., a thylakoid-bearing basal-branching cyanobacterium with intracellular carbonates, and proposal for Gloeomargaritales ord. nov.</title>
        <authorList>
            <person name="Moreira D."/>
            <person name="Tavera R."/>
            <person name="Benzerara K."/>
            <person name="Skouri-Panet F."/>
            <person name="Couradeau E."/>
            <person name="Gerard E."/>
            <person name="Loussert C."/>
            <person name="Novelo E."/>
            <person name="Zivanovic Y."/>
            <person name="Lopez-Garcia P."/>
        </authorList>
    </citation>
    <scope>NUCLEOTIDE SEQUENCE [LARGE SCALE GENOMIC DNA]</scope>
    <source>
        <strain evidence="9 10">D10</strain>
    </source>
</reference>
<dbReference type="AlphaFoldDB" id="A0A1J0ABN0"/>
<dbReference type="Gene3D" id="3.90.226.10">
    <property type="entry name" value="2-enoyl-CoA Hydratase, Chain A, domain 1"/>
    <property type="match status" value="1"/>
</dbReference>
<dbReference type="OrthoDB" id="9812068at2"/>
<keyword evidence="4 7" id="KW-0720">Serine protease</keyword>
<feature type="domain" description="PDZ" evidence="8">
    <location>
        <begin position="95"/>
        <end position="179"/>
    </location>
</feature>
<dbReference type="GO" id="GO:0030288">
    <property type="term" value="C:outer membrane-bounded periplasmic space"/>
    <property type="evidence" value="ECO:0007669"/>
    <property type="project" value="TreeGrafter"/>
</dbReference>
<dbReference type="Pfam" id="PF03572">
    <property type="entry name" value="Peptidase_S41"/>
    <property type="match status" value="1"/>
</dbReference>
<organism evidence="9 10">
    <name type="scientific">Gloeomargarita lithophora Alchichica-D10</name>
    <dbReference type="NCBI Taxonomy" id="1188229"/>
    <lineage>
        <taxon>Bacteria</taxon>
        <taxon>Bacillati</taxon>
        <taxon>Cyanobacteriota</taxon>
        <taxon>Cyanophyceae</taxon>
        <taxon>Gloeomargaritales</taxon>
        <taxon>Gloeomargaritaceae</taxon>
        <taxon>Gloeomargarita</taxon>
    </lineage>
</organism>
<dbReference type="SMART" id="SM00245">
    <property type="entry name" value="TSPc"/>
    <property type="match status" value="1"/>
</dbReference>
<comment type="similarity">
    <text evidence="1 7">Belongs to the peptidase S41A family.</text>
</comment>
<dbReference type="SUPFAM" id="SSF52096">
    <property type="entry name" value="ClpP/crotonase"/>
    <property type="match status" value="1"/>
</dbReference>
<dbReference type="PROSITE" id="PS50106">
    <property type="entry name" value="PDZ"/>
    <property type="match status" value="1"/>
</dbReference>
<dbReference type="RefSeq" id="WP_071453940.1">
    <property type="nucleotide sequence ID" value="NZ_CP017675.1"/>
</dbReference>
<dbReference type="GO" id="GO:0004252">
    <property type="term" value="F:serine-type endopeptidase activity"/>
    <property type="evidence" value="ECO:0007669"/>
    <property type="project" value="UniProtKB-EC"/>
</dbReference>
<dbReference type="InterPro" id="IPR041489">
    <property type="entry name" value="PDZ_6"/>
</dbReference>
<evidence type="ECO:0000256" key="4">
    <source>
        <dbReference type="ARBA" id="ARBA00022825"/>
    </source>
</evidence>
<comment type="catalytic activity">
    <reaction evidence="5">
        <text>The enzyme shows specific recognition of a C-terminal tripeptide, Xaa-Yaa-Zaa, in which Xaa is preferably Ala or Leu, Yaa is preferably Ala or Tyr, and Zaa is preferably Ala, but then cleaves at a variable distance from the C-terminus. A typical cleavage is -Ala-Ala-|-Arg-Ala-Ala-Lys-Glu-Asn-Tyr-Ala-Leu-Ala-Ala.</text>
        <dbReference type="EC" id="3.4.21.102"/>
    </reaction>
</comment>
<evidence type="ECO:0000259" key="8">
    <source>
        <dbReference type="PROSITE" id="PS50106"/>
    </source>
</evidence>
<dbReference type="InterPro" id="IPR001478">
    <property type="entry name" value="PDZ"/>
</dbReference>
<evidence type="ECO:0000256" key="5">
    <source>
        <dbReference type="ARBA" id="ARBA00051784"/>
    </source>
</evidence>
<dbReference type="EC" id="3.4.21.102" evidence="6"/>
<keyword evidence="2 7" id="KW-0645">Protease</keyword>
<dbReference type="EMBL" id="CP017675">
    <property type="protein sequence ID" value="APB33346.1"/>
    <property type="molecule type" value="Genomic_DNA"/>
</dbReference>
<dbReference type="Proteomes" id="UP000180235">
    <property type="component" value="Chromosome"/>
</dbReference>
<evidence type="ECO:0000256" key="7">
    <source>
        <dbReference type="RuleBase" id="RU004404"/>
    </source>
</evidence>
<evidence type="ECO:0000313" key="10">
    <source>
        <dbReference type="Proteomes" id="UP000180235"/>
    </source>
</evidence>
<dbReference type="Pfam" id="PF17820">
    <property type="entry name" value="PDZ_6"/>
    <property type="match status" value="1"/>
</dbReference>
<dbReference type="InterPro" id="IPR029045">
    <property type="entry name" value="ClpP/crotonase-like_dom_sf"/>
</dbReference>
<dbReference type="Gene3D" id="3.30.750.44">
    <property type="match status" value="1"/>
</dbReference>
<dbReference type="STRING" id="1188229.GlitD10_1026"/>
<evidence type="ECO:0000256" key="2">
    <source>
        <dbReference type="ARBA" id="ARBA00022670"/>
    </source>
</evidence>
<evidence type="ECO:0000256" key="6">
    <source>
        <dbReference type="ARBA" id="ARBA00066637"/>
    </source>
</evidence>
<protein>
    <recommendedName>
        <fullName evidence="6">C-terminal processing peptidase</fullName>
        <ecNumber evidence="6">3.4.21.102</ecNumber>
    </recommendedName>
</protein>
<accession>A0A1J0ABN0</accession>
<dbReference type="CDD" id="cd07560">
    <property type="entry name" value="Peptidase_S41_CPP"/>
    <property type="match status" value="1"/>
</dbReference>
<dbReference type="PANTHER" id="PTHR32060:SF30">
    <property type="entry name" value="CARBOXY-TERMINAL PROCESSING PROTEASE CTPA"/>
    <property type="match status" value="1"/>
</dbReference>
<dbReference type="GO" id="GO:0006508">
    <property type="term" value="P:proteolysis"/>
    <property type="evidence" value="ECO:0007669"/>
    <property type="project" value="UniProtKB-KW"/>
</dbReference>
<sequence>MKWRWGWWLGLLVLSFTWIQPALALTEPQRLVVEVWHIVNRAYVEPTFNGHNWQTVRQTALQSPPETMVQAETVIQEMLGQLDDPFTRVLPQSQYRNLQTTTAGELTGVGLQIVLDTEQQVPLVVAPISGSPAAQAGIQSRDRILAIDGASTLGMDMDTAASRMRGLPGTRVVLTLQRGERRWPVTIERQRVVLPSVVWEVRPGAIGYIQLSQFSAGSAAEMAEAIQALEAQGVGGYVLDLRNNPGGLFQAGLEIAQEWLNQGTVVYTVNRDGLETDFTAGGKALTDKPLVVLVNHGTASASEILAGALQDNHRATLVGETTFGKGLIQSVFKLSNGDGLAVSVARYETPAHHNIHRRGIVPDQEVPTPPETTGNDPQYQAAVAGLTKSLVATGS</sequence>
<dbReference type="SMART" id="SM00228">
    <property type="entry name" value="PDZ"/>
    <property type="match status" value="1"/>
</dbReference>
<dbReference type="GO" id="GO:0007165">
    <property type="term" value="P:signal transduction"/>
    <property type="evidence" value="ECO:0007669"/>
    <property type="project" value="TreeGrafter"/>
</dbReference>
<dbReference type="KEGG" id="glt:GlitD10_1026"/>
<dbReference type="NCBIfam" id="TIGR00225">
    <property type="entry name" value="prc"/>
    <property type="match status" value="1"/>
</dbReference>
<name>A0A1J0ABN0_9CYAN</name>
<dbReference type="InterPro" id="IPR036034">
    <property type="entry name" value="PDZ_sf"/>
</dbReference>
<dbReference type="FunFam" id="3.90.226.10:FF:000023">
    <property type="entry name" value="Carboxyl-terminal processing protease"/>
    <property type="match status" value="1"/>
</dbReference>
<dbReference type="Gene3D" id="2.30.42.10">
    <property type="match status" value="1"/>
</dbReference>
<gene>
    <name evidence="9" type="primary">ctpA-2</name>
    <name evidence="9" type="ORF">GlitD10_1026</name>
</gene>
<evidence type="ECO:0000313" key="9">
    <source>
        <dbReference type="EMBL" id="APB33346.1"/>
    </source>
</evidence>
<dbReference type="InterPro" id="IPR005151">
    <property type="entry name" value="Tail-specific_protease"/>
</dbReference>
<evidence type="ECO:0000256" key="1">
    <source>
        <dbReference type="ARBA" id="ARBA00009179"/>
    </source>
</evidence>